<sequence>MNGGGAGKPRSRLRSLIQTQVLALLLLCLLLYNGSTMFWLLAPPRDLRAALEVSPVTAAAEAHSRKSTALMSAVKEETPAVVSTTHQARTVKRVVRRGSPQFKTLRLEARPKRFAARVTRFFQARNGSDPLCEPRFFMTWISSIDSFGARELFSMQSLFNSNPRACLVVISSSMDSKQGVKILKPFVARGFRVIPVAPDFAFLFRNTQAESWFDNLRRGQVNPGDIALGQNISNLLRLALLYKFGGVYVDTDVIILRSFSGLRNVIGAQAMNSESRNWTRLNNAVMVFDKKHRLLYEFIKEFALTFDGNKWGHNGPYLVSRVVSRVAQDENWRKADKSNFTVLPSQAFYPMDWSRVGSLFRGPGDEKDSKWVSDKLRQIYAESFAIHLWNRQSKKLRIEDGSIIGRVAADHCLFCKDSGASPAL</sequence>
<dbReference type="InterPro" id="IPR029044">
    <property type="entry name" value="Nucleotide-diphossugar_trans"/>
</dbReference>
<keyword evidence="1" id="KW-0812">Transmembrane</keyword>
<dbReference type="AlphaFoldDB" id="A0A7N0V1E4"/>
<keyword evidence="1" id="KW-1133">Transmembrane helix</keyword>
<evidence type="ECO:0000313" key="4">
    <source>
        <dbReference type="Proteomes" id="UP000594263"/>
    </source>
</evidence>
<feature type="domain" description="Alpha 1,4-glycosyltransferase" evidence="2">
    <location>
        <begin position="288"/>
        <end position="416"/>
    </location>
</feature>
<dbReference type="PANTHER" id="PTHR46781">
    <property type="entry name" value="ALPHA 1,4-GLYCOSYLTRANSFERASE FAMILY PROTEIN"/>
    <property type="match status" value="1"/>
</dbReference>
<dbReference type="Proteomes" id="UP000594263">
    <property type="component" value="Unplaced"/>
</dbReference>
<evidence type="ECO:0000313" key="3">
    <source>
        <dbReference type="EnsemblPlants" id="Kaladp0095s0315.1.v1.1.CDS.1"/>
    </source>
</evidence>
<dbReference type="PANTHER" id="PTHR46781:SF5">
    <property type="entry name" value="ALPHA 1,4-GLYCOSYLTRANSFERASE FAMILY PROTEIN"/>
    <property type="match status" value="1"/>
</dbReference>
<protein>
    <recommendedName>
        <fullName evidence="2">Alpha 1,4-glycosyltransferase domain-containing protein</fullName>
    </recommendedName>
</protein>
<feature type="transmembrane region" description="Helical" evidence="1">
    <location>
        <begin position="21"/>
        <end position="42"/>
    </location>
</feature>
<dbReference type="InterPro" id="IPR007652">
    <property type="entry name" value="A1-4-GlycosylTfrase_dom"/>
</dbReference>
<proteinExistence type="predicted"/>
<dbReference type="InterPro" id="IPR007577">
    <property type="entry name" value="GlycoTrfase_DXD_sugar-bd_CS"/>
</dbReference>
<dbReference type="OMA" id="REPNNGI"/>
<name>A0A7N0V1E4_KALFE</name>
<dbReference type="EnsemblPlants" id="Kaladp0095s0315.1.v1.1">
    <property type="protein sequence ID" value="Kaladp0095s0315.1.v1.1.CDS.1"/>
    <property type="gene ID" value="Kaladp0095s0315.v1.1"/>
</dbReference>
<keyword evidence="1" id="KW-0472">Membrane</keyword>
<dbReference type="Gene3D" id="3.90.550.20">
    <property type="match status" value="1"/>
</dbReference>
<dbReference type="Pfam" id="PF04488">
    <property type="entry name" value="Gly_transf_sug"/>
    <property type="match status" value="1"/>
</dbReference>
<dbReference type="Pfam" id="PF04572">
    <property type="entry name" value="Gb3_synth"/>
    <property type="match status" value="1"/>
</dbReference>
<organism evidence="3 4">
    <name type="scientific">Kalanchoe fedtschenkoi</name>
    <name type="common">Lavender scallops</name>
    <name type="synonym">South American air plant</name>
    <dbReference type="NCBI Taxonomy" id="63787"/>
    <lineage>
        <taxon>Eukaryota</taxon>
        <taxon>Viridiplantae</taxon>
        <taxon>Streptophyta</taxon>
        <taxon>Embryophyta</taxon>
        <taxon>Tracheophyta</taxon>
        <taxon>Spermatophyta</taxon>
        <taxon>Magnoliopsida</taxon>
        <taxon>eudicotyledons</taxon>
        <taxon>Gunneridae</taxon>
        <taxon>Pentapetalae</taxon>
        <taxon>Saxifragales</taxon>
        <taxon>Crassulaceae</taxon>
        <taxon>Kalanchoe</taxon>
    </lineage>
</organism>
<dbReference type="SUPFAM" id="SSF53448">
    <property type="entry name" value="Nucleotide-diphospho-sugar transferases"/>
    <property type="match status" value="1"/>
</dbReference>
<reference evidence="3" key="1">
    <citation type="submission" date="2021-01" db="UniProtKB">
        <authorList>
            <consortium name="EnsemblPlants"/>
        </authorList>
    </citation>
    <scope>IDENTIFICATION</scope>
</reference>
<evidence type="ECO:0000259" key="2">
    <source>
        <dbReference type="Pfam" id="PF04572"/>
    </source>
</evidence>
<dbReference type="Gramene" id="Kaladp0095s0315.1.v1.1">
    <property type="protein sequence ID" value="Kaladp0095s0315.1.v1.1.CDS.1"/>
    <property type="gene ID" value="Kaladp0095s0315.v1.1"/>
</dbReference>
<evidence type="ECO:0000256" key="1">
    <source>
        <dbReference type="SAM" id="Phobius"/>
    </source>
</evidence>
<accession>A0A7N0V1E4</accession>
<dbReference type="InterPro" id="IPR044789">
    <property type="entry name" value="Put_A1-4-GlycosylTfrase_plant"/>
</dbReference>
<keyword evidence="4" id="KW-1185">Reference proteome</keyword>